<dbReference type="Proteomes" id="UP001054945">
    <property type="component" value="Unassembled WGS sequence"/>
</dbReference>
<comment type="caution">
    <text evidence="1">The sequence shown here is derived from an EMBL/GenBank/DDBJ whole genome shotgun (WGS) entry which is preliminary data.</text>
</comment>
<keyword evidence="2" id="KW-1185">Reference proteome</keyword>
<sequence length="120" mass="13861">MKRHRDSVAKRVFLVTKNFAVGAGATIFRLNQRPFQDNSDGCIPEQGTTTEKYRMAVYFFRDINYLIVKKNHSKPKEQKESNLLFVLFDSIMQISLGEIFFKKKSGAKESEHGKMQSAHE</sequence>
<dbReference type="AlphaFoldDB" id="A0AAV4U8S6"/>
<gene>
    <name evidence="1" type="ORF">CEXT_221371</name>
</gene>
<protein>
    <submittedName>
        <fullName evidence="1">Uncharacterized protein</fullName>
    </submittedName>
</protein>
<proteinExistence type="predicted"/>
<reference evidence="1 2" key="1">
    <citation type="submission" date="2021-06" db="EMBL/GenBank/DDBJ databases">
        <title>Caerostris extrusa draft genome.</title>
        <authorList>
            <person name="Kono N."/>
            <person name="Arakawa K."/>
        </authorList>
    </citation>
    <scope>NUCLEOTIDE SEQUENCE [LARGE SCALE GENOMIC DNA]</scope>
</reference>
<organism evidence="1 2">
    <name type="scientific">Caerostris extrusa</name>
    <name type="common">Bark spider</name>
    <name type="synonym">Caerostris bankana</name>
    <dbReference type="NCBI Taxonomy" id="172846"/>
    <lineage>
        <taxon>Eukaryota</taxon>
        <taxon>Metazoa</taxon>
        <taxon>Ecdysozoa</taxon>
        <taxon>Arthropoda</taxon>
        <taxon>Chelicerata</taxon>
        <taxon>Arachnida</taxon>
        <taxon>Araneae</taxon>
        <taxon>Araneomorphae</taxon>
        <taxon>Entelegynae</taxon>
        <taxon>Araneoidea</taxon>
        <taxon>Araneidae</taxon>
        <taxon>Caerostris</taxon>
    </lineage>
</organism>
<evidence type="ECO:0000313" key="2">
    <source>
        <dbReference type="Proteomes" id="UP001054945"/>
    </source>
</evidence>
<name>A0AAV4U8S6_CAEEX</name>
<dbReference type="EMBL" id="BPLR01012489">
    <property type="protein sequence ID" value="GIY54267.1"/>
    <property type="molecule type" value="Genomic_DNA"/>
</dbReference>
<accession>A0AAV4U8S6</accession>
<evidence type="ECO:0000313" key="1">
    <source>
        <dbReference type="EMBL" id="GIY54267.1"/>
    </source>
</evidence>